<feature type="transmembrane region" description="Helical" evidence="2">
    <location>
        <begin position="213"/>
        <end position="232"/>
    </location>
</feature>
<proteinExistence type="predicted"/>
<evidence type="ECO:0000256" key="2">
    <source>
        <dbReference type="SAM" id="Phobius"/>
    </source>
</evidence>
<keyword evidence="2" id="KW-1133">Transmembrane helix</keyword>
<organism evidence="3 4">
    <name type="scientific">Cudoniella acicularis</name>
    <dbReference type="NCBI Taxonomy" id="354080"/>
    <lineage>
        <taxon>Eukaryota</taxon>
        <taxon>Fungi</taxon>
        <taxon>Dikarya</taxon>
        <taxon>Ascomycota</taxon>
        <taxon>Pezizomycotina</taxon>
        <taxon>Leotiomycetes</taxon>
        <taxon>Helotiales</taxon>
        <taxon>Tricladiaceae</taxon>
        <taxon>Cudoniella</taxon>
    </lineage>
</organism>
<evidence type="ECO:0000313" key="4">
    <source>
        <dbReference type="Proteomes" id="UP000566819"/>
    </source>
</evidence>
<dbReference type="AlphaFoldDB" id="A0A8H4R8Y6"/>
<accession>A0A8H4R8Y6</accession>
<keyword evidence="4" id="KW-1185">Reference proteome</keyword>
<dbReference type="Proteomes" id="UP000566819">
    <property type="component" value="Unassembled WGS sequence"/>
</dbReference>
<evidence type="ECO:0000256" key="1">
    <source>
        <dbReference type="SAM" id="MobiDB-lite"/>
    </source>
</evidence>
<keyword evidence="2" id="KW-0472">Membrane</keyword>
<keyword evidence="2" id="KW-0812">Transmembrane</keyword>
<dbReference type="OrthoDB" id="3542863at2759"/>
<reference evidence="3 4" key="1">
    <citation type="submission" date="2020-03" db="EMBL/GenBank/DDBJ databases">
        <title>Draft Genome Sequence of Cudoniella acicularis.</title>
        <authorList>
            <person name="Buettner E."/>
            <person name="Kellner H."/>
        </authorList>
    </citation>
    <scope>NUCLEOTIDE SEQUENCE [LARGE SCALE GENOMIC DNA]</scope>
    <source>
        <strain evidence="3 4">DSM 108380</strain>
    </source>
</reference>
<name>A0A8H4R8Y6_9HELO</name>
<protein>
    <recommendedName>
        <fullName evidence="5">Mid2 domain-containing protein</fullName>
    </recommendedName>
</protein>
<evidence type="ECO:0000313" key="3">
    <source>
        <dbReference type="EMBL" id="KAF4624558.1"/>
    </source>
</evidence>
<evidence type="ECO:0008006" key="5">
    <source>
        <dbReference type="Google" id="ProtNLM"/>
    </source>
</evidence>
<comment type="caution">
    <text evidence="3">The sequence shown here is derived from an EMBL/GenBank/DDBJ whole genome shotgun (WGS) entry which is preliminary data.</text>
</comment>
<gene>
    <name evidence="3" type="ORF">G7Y89_g13613</name>
</gene>
<sequence length="292" mass="29779">MAAASFTMTTISSALSLVGNGGGAVFLFSNLISAGSTAAKNVSEFITNSSSNTALLLGNKPLPGDLTIESNVALTNLSLPQLKNIPSSLQILWNEALGLISLPALATVSGNVESKGELSGPQLPALIDVKGEMSVMSTDPSLNCSGFKMGGGFPCEVIAGSSNPTNISVFATGTATAIGSTLGSTLGESETQTSDAKIPAKTLSFGLSTGAKIGIGVVVPLVAIILVIIVFIGRKGHRKTLAVFDTHPTQTELPLGGHHEKSELPVNEEPGELAASARSEPHELCGDERLAT</sequence>
<feature type="compositionally biased region" description="Basic and acidic residues" evidence="1">
    <location>
        <begin position="279"/>
        <end position="292"/>
    </location>
</feature>
<dbReference type="EMBL" id="JAAMPI010001618">
    <property type="protein sequence ID" value="KAF4624558.1"/>
    <property type="molecule type" value="Genomic_DNA"/>
</dbReference>
<feature type="region of interest" description="Disordered" evidence="1">
    <location>
        <begin position="249"/>
        <end position="292"/>
    </location>
</feature>